<dbReference type="GO" id="GO:0010974">
    <property type="term" value="P:negative regulation of division septum assembly"/>
    <property type="evidence" value="ECO:0007669"/>
    <property type="project" value="InterPro"/>
</dbReference>
<evidence type="ECO:0000256" key="1">
    <source>
        <dbReference type="ARBA" id="ARBA00022490"/>
    </source>
</evidence>
<dbReference type="GO" id="GO:0003700">
    <property type="term" value="F:DNA-binding transcription factor activity"/>
    <property type="evidence" value="ECO:0007669"/>
    <property type="project" value="TreeGrafter"/>
</dbReference>
<reference evidence="9 10" key="1">
    <citation type="submission" date="2019-11" db="EMBL/GenBank/DDBJ databases">
        <authorList>
            <person name="Holert J."/>
        </authorList>
    </citation>
    <scope>NUCLEOTIDE SEQUENCE [LARGE SCALE GENOMIC DNA]</scope>
    <source>
        <strain evidence="9">BC5_2</strain>
    </source>
</reference>
<dbReference type="InterPro" id="IPR001647">
    <property type="entry name" value="HTH_TetR"/>
</dbReference>
<keyword evidence="4 6" id="KW-0238">DNA-binding</keyword>
<dbReference type="InterPro" id="IPR050109">
    <property type="entry name" value="HTH-type_TetR-like_transc_reg"/>
</dbReference>
<organism evidence="9 10">
    <name type="scientific">BD1-7 clade bacterium</name>
    <dbReference type="NCBI Taxonomy" id="2029982"/>
    <lineage>
        <taxon>Bacteria</taxon>
        <taxon>Pseudomonadati</taxon>
        <taxon>Pseudomonadota</taxon>
        <taxon>Gammaproteobacteria</taxon>
        <taxon>Cellvibrionales</taxon>
        <taxon>Spongiibacteraceae</taxon>
        <taxon>BD1-7 clade</taxon>
    </lineage>
</organism>
<keyword evidence="1 6" id="KW-0963">Cytoplasm</keyword>
<dbReference type="PROSITE" id="PS50977">
    <property type="entry name" value="HTH_TETR_2"/>
    <property type="match status" value="1"/>
</dbReference>
<dbReference type="OrthoDB" id="9179041at2"/>
<dbReference type="GO" id="GO:0000976">
    <property type="term" value="F:transcription cis-regulatory region binding"/>
    <property type="evidence" value="ECO:0007669"/>
    <property type="project" value="TreeGrafter"/>
</dbReference>
<evidence type="ECO:0000259" key="8">
    <source>
        <dbReference type="PROSITE" id="PS50977"/>
    </source>
</evidence>
<protein>
    <recommendedName>
        <fullName evidence="6">Nucleoid occlusion factor SlmA</fullName>
    </recommendedName>
</protein>
<dbReference type="InterPro" id="IPR009057">
    <property type="entry name" value="Homeodomain-like_sf"/>
</dbReference>
<name>A0A5S9MR00_9GAMM</name>
<comment type="function">
    <text evidence="6">Required for nucleoid occlusion (NO) phenomenon, which prevents Z-ring formation and cell division over the nucleoid. Acts as a DNA-associated cell division inhibitor that binds simultaneously chromosomal DNA and FtsZ, and disrupts the assembly of FtsZ polymers. SlmA-DNA-binding sequences (SBS) are dispersed on non-Ter regions of the chromosome, preventing FtsZ polymerization at these regions.</text>
</comment>
<dbReference type="GO" id="GO:0051301">
    <property type="term" value="P:cell division"/>
    <property type="evidence" value="ECO:0007669"/>
    <property type="project" value="UniProtKB-KW"/>
</dbReference>
<keyword evidence="3" id="KW-0175">Coiled coil</keyword>
<keyword evidence="5 6" id="KW-0131">Cell cycle</keyword>
<dbReference type="GO" id="GO:0005737">
    <property type="term" value="C:cytoplasm"/>
    <property type="evidence" value="ECO:0007669"/>
    <property type="project" value="UniProtKB-UniRule"/>
</dbReference>
<feature type="DNA-binding region" description="H-T-H motif" evidence="7">
    <location>
        <begin position="31"/>
        <end position="50"/>
    </location>
</feature>
<dbReference type="NCBIfam" id="NF007015">
    <property type="entry name" value="PRK09480.1"/>
    <property type="match status" value="1"/>
</dbReference>
<dbReference type="Gene3D" id="1.10.357.10">
    <property type="entry name" value="Tetracycline Repressor, domain 2"/>
    <property type="match status" value="1"/>
</dbReference>
<gene>
    <name evidence="9" type="primary">slmA_1</name>
    <name evidence="6" type="synonym">slmA</name>
    <name evidence="9" type="ORF">DPBNPPHM_00753</name>
</gene>
<dbReference type="AlphaFoldDB" id="A0A5S9MR00"/>
<dbReference type="SUPFAM" id="SSF46689">
    <property type="entry name" value="Homeodomain-like"/>
    <property type="match status" value="1"/>
</dbReference>
<evidence type="ECO:0000256" key="7">
    <source>
        <dbReference type="PROSITE-ProRule" id="PRU00335"/>
    </source>
</evidence>
<dbReference type="EMBL" id="CACSII010000001">
    <property type="protein sequence ID" value="CAA0084628.1"/>
    <property type="molecule type" value="Genomic_DNA"/>
</dbReference>
<comment type="subcellular location">
    <subcellularLocation>
        <location evidence="6">Cytoplasm</location>
        <location evidence="6">Nucleoid</location>
    </subcellularLocation>
</comment>
<evidence type="ECO:0000313" key="10">
    <source>
        <dbReference type="Proteomes" id="UP000434580"/>
    </source>
</evidence>
<dbReference type="PANTHER" id="PTHR30055">
    <property type="entry name" value="HTH-TYPE TRANSCRIPTIONAL REGULATOR RUTR"/>
    <property type="match status" value="1"/>
</dbReference>
<dbReference type="InterPro" id="IPR036271">
    <property type="entry name" value="Tet_transcr_reg_TetR-rel_C_sf"/>
</dbReference>
<evidence type="ECO:0000256" key="6">
    <source>
        <dbReference type="HAMAP-Rule" id="MF_01839"/>
    </source>
</evidence>
<dbReference type="PANTHER" id="PTHR30055:SF183">
    <property type="entry name" value="NUCLEOID OCCLUSION FACTOR SLMA"/>
    <property type="match status" value="1"/>
</dbReference>
<evidence type="ECO:0000256" key="5">
    <source>
        <dbReference type="ARBA" id="ARBA00023306"/>
    </source>
</evidence>
<proteinExistence type="inferred from homology"/>
<dbReference type="SUPFAM" id="SSF48498">
    <property type="entry name" value="Tetracyclin repressor-like, C-terminal domain"/>
    <property type="match status" value="1"/>
</dbReference>
<dbReference type="InterPro" id="IPR054580">
    <property type="entry name" value="SlmA-like_C"/>
</dbReference>
<evidence type="ECO:0000256" key="4">
    <source>
        <dbReference type="ARBA" id="ARBA00023125"/>
    </source>
</evidence>
<sequence>MTKTKQRGERRQQILEALAKMLEESPGERITTAKLASAVGVSEAALYRHFPSKTKMFEGLIEFIEETIFSRITTITDGNMPAVNQCEKILALLLVFVERNPGISRLLTGDALAGETERLRHRIAQFYDRLETQLKQIIREAEIREGIRPQLPVASAANLMLATAEGRISQFVRSEFKRSPTQDWSEQWAVLTQGFFRKTMSVSP</sequence>
<evidence type="ECO:0000256" key="3">
    <source>
        <dbReference type="ARBA" id="ARBA00023054"/>
    </source>
</evidence>
<evidence type="ECO:0000256" key="2">
    <source>
        <dbReference type="ARBA" id="ARBA00022618"/>
    </source>
</evidence>
<comment type="similarity">
    <text evidence="6">Belongs to the nucleoid occlusion factor SlmA family.</text>
</comment>
<dbReference type="Pfam" id="PF00440">
    <property type="entry name" value="TetR_N"/>
    <property type="match status" value="1"/>
</dbReference>
<dbReference type="Pfam" id="PF22276">
    <property type="entry name" value="SlmA-like_C"/>
    <property type="match status" value="1"/>
</dbReference>
<accession>A0A5S9MR00</accession>
<feature type="domain" description="HTH tetR-type" evidence="8">
    <location>
        <begin position="8"/>
        <end position="68"/>
    </location>
</feature>
<dbReference type="HAMAP" id="MF_01839">
    <property type="entry name" value="NO_factor_SlmA"/>
    <property type="match status" value="1"/>
</dbReference>
<dbReference type="Proteomes" id="UP000434580">
    <property type="component" value="Unassembled WGS sequence"/>
</dbReference>
<dbReference type="InterPro" id="IPR023769">
    <property type="entry name" value="NO_SlmA"/>
</dbReference>
<evidence type="ECO:0000313" key="9">
    <source>
        <dbReference type="EMBL" id="CAA0084628.1"/>
    </source>
</evidence>
<comment type="subunit">
    <text evidence="6">Homodimer. Interacts with FtsZ.</text>
</comment>
<dbReference type="GO" id="GO:0043590">
    <property type="term" value="C:bacterial nucleoid"/>
    <property type="evidence" value="ECO:0007669"/>
    <property type="project" value="UniProtKB-UniRule"/>
</dbReference>
<dbReference type="PRINTS" id="PR00455">
    <property type="entry name" value="HTHTETR"/>
</dbReference>
<keyword evidence="2 6" id="KW-0132">Cell division</keyword>